<keyword evidence="1" id="KW-0472">Membrane</keyword>
<evidence type="ECO:0000313" key="2">
    <source>
        <dbReference type="EMBL" id="TLX62777.1"/>
    </source>
</evidence>
<organism evidence="2 3">
    <name type="scientific">Stutzerimonas nosocomialis</name>
    <dbReference type="NCBI Taxonomy" id="1056496"/>
    <lineage>
        <taxon>Bacteria</taxon>
        <taxon>Pseudomonadati</taxon>
        <taxon>Pseudomonadota</taxon>
        <taxon>Gammaproteobacteria</taxon>
        <taxon>Pseudomonadales</taxon>
        <taxon>Pseudomonadaceae</taxon>
        <taxon>Stutzerimonas</taxon>
    </lineage>
</organism>
<accession>A0A5R9QCC0</accession>
<dbReference type="Proteomes" id="UP000306753">
    <property type="component" value="Unassembled WGS sequence"/>
</dbReference>
<sequence length="109" mass="11676">MSVLLLAFAAAYLAMTLLCLTMSRHRGALLRADTRLPGKPVLRLLAAGCFGFALWLCVNSQGGEIGTVVWLCLVMLAGMLLVLLLAWRSRWVLPVVPLLAACGALQGLL</sequence>
<protein>
    <submittedName>
        <fullName evidence="2">DUF3325 domain-containing protein</fullName>
    </submittedName>
</protein>
<gene>
    <name evidence="2" type="ORF">DN820_14265</name>
</gene>
<dbReference type="AlphaFoldDB" id="A0A5R9QCC0"/>
<dbReference type="OrthoDB" id="6941606at2"/>
<evidence type="ECO:0000256" key="1">
    <source>
        <dbReference type="SAM" id="Phobius"/>
    </source>
</evidence>
<feature type="transmembrane region" description="Helical" evidence="1">
    <location>
        <begin position="41"/>
        <end position="58"/>
    </location>
</feature>
<dbReference type="Pfam" id="PF11804">
    <property type="entry name" value="DUF3325"/>
    <property type="match status" value="1"/>
</dbReference>
<keyword evidence="3" id="KW-1185">Reference proteome</keyword>
<reference evidence="2 3" key="1">
    <citation type="journal article" date="2017" name="Eur. J. Clin. Microbiol. Infect. Dis.">
        <title>Uncommonly isolated clinical Pseudomonas: identification and phylogenetic assignation.</title>
        <authorList>
            <person name="Mulet M."/>
            <person name="Gomila M."/>
            <person name="Ramirez A."/>
            <person name="Cardew S."/>
            <person name="Moore E.R."/>
            <person name="Lalucat J."/>
            <person name="Garcia-Valdes E."/>
        </authorList>
    </citation>
    <scope>NUCLEOTIDE SEQUENCE [LARGE SCALE GENOMIC DNA]</scope>
    <source>
        <strain evidence="2 3">SD129</strain>
    </source>
</reference>
<keyword evidence="1" id="KW-0812">Transmembrane</keyword>
<dbReference type="RefSeq" id="WP_138409846.1">
    <property type="nucleotide sequence ID" value="NZ_QLAE01000037.1"/>
</dbReference>
<evidence type="ECO:0000313" key="3">
    <source>
        <dbReference type="Proteomes" id="UP000306753"/>
    </source>
</evidence>
<dbReference type="EMBL" id="QLAG01000017">
    <property type="protein sequence ID" value="TLX62777.1"/>
    <property type="molecule type" value="Genomic_DNA"/>
</dbReference>
<name>A0A5R9QCC0_9GAMM</name>
<proteinExistence type="predicted"/>
<dbReference type="InterPro" id="IPR021762">
    <property type="entry name" value="DUF3325"/>
</dbReference>
<feature type="transmembrane region" description="Helical" evidence="1">
    <location>
        <begin position="65"/>
        <end position="85"/>
    </location>
</feature>
<comment type="caution">
    <text evidence="2">The sequence shown here is derived from an EMBL/GenBank/DDBJ whole genome shotgun (WGS) entry which is preliminary data.</text>
</comment>
<keyword evidence="1" id="KW-1133">Transmembrane helix</keyword>